<comment type="caution">
    <text evidence="6">The sequence shown here is derived from an EMBL/GenBank/DDBJ whole genome shotgun (WGS) entry which is preliminary data.</text>
</comment>
<evidence type="ECO:0000256" key="3">
    <source>
        <dbReference type="ARBA" id="ARBA00022989"/>
    </source>
</evidence>
<feature type="transmembrane region" description="Helical" evidence="5">
    <location>
        <begin position="96"/>
        <end position="115"/>
    </location>
</feature>
<keyword evidence="4 5" id="KW-0472">Membrane</keyword>
<protein>
    <submittedName>
        <fullName evidence="6">DoxX family protein</fullName>
    </submittedName>
</protein>
<reference evidence="7" key="1">
    <citation type="journal article" date="2019" name="Int. J. Syst. Evol. Microbiol.">
        <title>The Global Catalogue of Microorganisms (GCM) 10K type strain sequencing project: providing services to taxonomists for standard genome sequencing and annotation.</title>
        <authorList>
            <consortium name="The Broad Institute Genomics Platform"/>
            <consortium name="The Broad Institute Genome Sequencing Center for Infectious Disease"/>
            <person name="Wu L."/>
            <person name="Ma J."/>
        </authorList>
    </citation>
    <scope>NUCLEOTIDE SEQUENCE [LARGE SCALE GENOMIC DNA]</scope>
    <source>
        <strain evidence="7">CGMCC 4.7645</strain>
    </source>
</reference>
<sequence length="116" mass="11759">MPTVVFIFSLVLAVLFVLGGVAKLAGIPAMRADAERFGLPYQGFRLIGVLECAGGAGLLTGSLWKPLPVMAAVGLVLLLVGAVTFHVRAKDPAPKVAGPVVVGLLVATAGALQIVS</sequence>
<evidence type="ECO:0000256" key="1">
    <source>
        <dbReference type="ARBA" id="ARBA00004141"/>
    </source>
</evidence>
<organism evidence="6 7">
    <name type="scientific">Amycolatopsis pigmentata</name>
    <dbReference type="NCBI Taxonomy" id="450801"/>
    <lineage>
        <taxon>Bacteria</taxon>
        <taxon>Bacillati</taxon>
        <taxon>Actinomycetota</taxon>
        <taxon>Actinomycetes</taxon>
        <taxon>Pseudonocardiales</taxon>
        <taxon>Pseudonocardiaceae</taxon>
        <taxon>Amycolatopsis</taxon>
    </lineage>
</organism>
<comment type="subcellular location">
    <subcellularLocation>
        <location evidence="1">Membrane</location>
        <topology evidence="1">Multi-pass membrane protein</topology>
    </subcellularLocation>
</comment>
<gene>
    <name evidence="6" type="ORF">ACFSXZ_13185</name>
</gene>
<dbReference type="InterPro" id="IPR032808">
    <property type="entry name" value="DoxX"/>
</dbReference>
<evidence type="ECO:0000256" key="4">
    <source>
        <dbReference type="ARBA" id="ARBA00023136"/>
    </source>
</evidence>
<keyword evidence="3 5" id="KW-1133">Transmembrane helix</keyword>
<evidence type="ECO:0000256" key="2">
    <source>
        <dbReference type="ARBA" id="ARBA00022692"/>
    </source>
</evidence>
<dbReference type="Pfam" id="PF13564">
    <property type="entry name" value="DoxX_2"/>
    <property type="match status" value="1"/>
</dbReference>
<dbReference type="EMBL" id="JBHUKR010000007">
    <property type="protein sequence ID" value="MFD2417277.1"/>
    <property type="molecule type" value="Genomic_DNA"/>
</dbReference>
<evidence type="ECO:0000313" key="6">
    <source>
        <dbReference type="EMBL" id="MFD2417277.1"/>
    </source>
</evidence>
<keyword evidence="7" id="KW-1185">Reference proteome</keyword>
<keyword evidence="2 5" id="KW-0812">Transmembrane</keyword>
<dbReference type="RefSeq" id="WP_378264898.1">
    <property type="nucleotide sequence ID" value="NZ_JBHUKR010000007.1"/>
</dbReference>
<name>A0ABW5FU25_9PSEU</name>
<dbReference type="Proteomes" id="UP001597417">
    <property type="component" value="Unassembled WGS sequence"/>
</dbReference>
<feature type="transmembrane region" description="Helical" evidence="5">
    <location>
        <begin position="6"/>
        <end position="25"/>
    </location>
</feature>
<accession>A0ABW5FU25</accession>
<evidence type="ECO:0000256" key="5">
    <source>
        <dbReference type="SAM" id="Phobius"/>
    </source>
</evidence>
<feature type="transmembrane region" description="Helical" evidence="5">
    <location>
        <begin position="70"/>
        <end position="89"/>
    </location>
</feature>
<evidence type="ECO:0000313" key="7">
    <source>
        <dbReference type="Proteomes" id="UP001597417"/>
    </source>
</evidence>
<proteinExistence type="predicted"/>